<dbReference type="SMART" id="SM00516">
    <property type="entry name" value="SEC14"/>
    <property type="match status" value="1"/>
</dbReference>
<evidence type="ECO:0000259" key="5">
    <source>
        <dbReference type="PROSITE" id="PS50191"/>
    </source>
</evidence>
<keyword evidence="2" id="KW-0132">Cell division</keyword>
<evidence type="ECO:0000256" key="1">
    <source>
        <dbReference type="ARBA" id="ARBA00007155"/>
    </source>
</evidence>
<dbReference type="PANTHER" id="PTHR45932">
    <property type="entry name" value="PATELLIN-1"/>
    <property type="match status" value="1"/>
</dbReference>
<name>A0AAW2T0G7_SESRA</name>
<comment type="similarity">
    <text evidence="1">Belongs to the patellin family.</text>
</comment>
<evidence type="ECO:0000256" key="3">
    <source>
        <dbReference type="ARBA" id="ARBA00023121"/>
    </source>
</evidence>
<proteinExistence type="inferred from homology"/>
<dbReference type="SUPFAM" id="SSF52087">
    <property type="entry name" value="CRAL/TRIO domain"/>
    <property type="match status" value="1"/>
</dbReference>
<dbReference type="InterPro" id="IPR001251">
    <property type="entry name" value="CRAL-TRIO_dom"/>
</dbReference>
<comment type="caution">
    <text evidence="7">The sequence shown here is derived from an EMBL/GenBank/DDBJ whole genome shotgun (WGS) entry which is preliminary data.</text>
</comment>
<feature type="domain" description="GOLD" evidence="6">
    <location>
        <begin position="170"/>
        <end position="277"/>
    </location>
</feature>
<sequence>MLKKTLQWRKEFKIDSILDEEFGADLASAAYMSGVDRQGHPICYNIFGVLDNEEIYEKTLATEEKREQFLRWRVQLMEKGIQELNFKPDGINSLVQINDLKNSPGPSKKEVRAAVNKAVALLQDNYPEFAAKNIFINVPFWYYAFHSLLTPFLTQRTRSKLVFARPSKVTETLLNDGEATEVVIKAGSTQTIEIPTPEAGTTFIWDLIVLGWEVNYTEEFVPTDENSYVMIIQKGKKMCSDEAPVRKTFKNQEPGKIVLTVQNCSGKKKKLFYRYKVKKACF</sequence>
<dbReference type="PROSITE" id="PS50866">
    <property type="entry name" value="GOLD"/>
    <property type="match status" value="1"/>
</dbReference>
<evidence type="ECO:0000256" key="4">
    <source>
        <dbReference type="ARBA" id="ARBA00023306"/>
    </source>
</evidence>
<dbReference type="Pfam" id="PF25099">
    <property type="entry name" value="GOLD_PATL1_C"/>
    <property type="match status" value="1"/>
</dbReference>
<accession>A0AAW2T0G7</accession>
<dbReference type="InterPro" id="IPR036865">
    <property type="entry name" value="CRAL-TRIO_dom_sf"/>
</dbReference>
<dbReference type="AlphaFoldDB" id="A0AAW2T0G7"/>
<dbReference type="InterPro" id="IPR056794">
    <property type="entry name" value="PATL1-6_C_GOLD"/>
</dbReference>
<evidence type="ECO:0000313" key="7">
    <source>
        <dbReference type="EMBL" id="KAL0398203.1"/>
    </source>
</evidence>
<organism evidence="7">
    <name type="scientific">Sesamum radiatum</name>
    <name type="common">Black benniseed</name>
    <dbReference type="NCBI Taxonomy" id="300843"/>
    <lineage>
        <taxon>Eukaryota</taxon>
        <taxon>Viridiplantae</taxon>
        <taxon>Streptophyta</taxon>
        <taxon>Embryophyta</taxon>
        <taxon>Tracheophyta</taxon>
        <taxon>Spermatophyta</taxon>
        <taxon>Magnoliopsida</taxon>
        <taxon>eudicotyledons</taxon>
        <taxon>Gunneridae</taxon>
        <taxon>Pentapetalae</taxon>
        <taxon>asterids</taxon>
        <taxon>lamiids</taxon>
        <taxon>Lamiales</taxon>
        <taxon>Pedaliaceae</taxon>
        <taxon>Sesamum</taxon>
    </lineage>
</organism>
<dbReference type="PROSITE" id="PS50191">
    <property type="entry name" value="CRAL_TRIO"/>
    <property type="match status" value="1"/>
</dbReference>
<dbReference type="InterPro" id="IPR009038">
    <property type="entry name" value="GOLD_dom"/>
</dbReference>
<gene>
    <name evidence="7" type="ORF">Sradi_2163600</name>
</gene>
<feature type="domain" description="CRAL-TRIO" evidence="5">
    <location>
        <begin position="19"/>
        <end position="201"/>
    </location>
</feature>
<dbReference type="EMBL" id="JACGWJ010000009">
    <property type="protein sequence ID" value="KAL0398203.1"/>
    <property type="molecule type" value="Genomic_DNA"/>
</dbReference>
<dbReference type="Pfam" id="PF00650">
    <property type="entry name" value="CRAL_TRIO"/>
    <property type="match status" value="1"/>
</dbReference>
<dbReference type="GO" id="GO:0051301">
    <property type="term" value="P:cell division"/>
    <property type="evidence" value="ECO:0007669"/>
    <property type="project" value="UniProtKB-KW"/>
</dbReference>
<dbReference type="InterPro" id="IPR044834">
    <property type="entry name" value="PATL"/>
</dbReference>
<dbReference type="Gene3D" id="3.40.525.10">
    <property type="entry name" value="CRAL-TRIO lipid binding domain"/>
    <property type="match status" value="1"/>
</dbReference>
<dbReference type="PANTHER" id="PTHR45932:SF2">
    <property type="entry name" value="PATELLIN-4"/>
    <property type="match status" value="1"/>
</dbReference>
<keyword evidence="4" id="KW-0131">Cell cycle</keyword>
<evidence type="ECO:0000259" key="6">
    <source>
        <dbReference type="PROSITE" id="PS50866"/>
    </source>
</evidence>
<protein>
    <submittedName>
        <fullName evidence="7">Patellin-4</fullName>
    </submittedName>
</protein>
<reference evidence="7" key="1">
    <citation type="submission" date="2020-06" db="EMBL/GenBank/DDBJ databases">
        <authorList>
            <person name="Li T."/>
            <person name="Hu X."/>
            <person name="Zhang T."/>
            <person name="Song X."/>
            <person name="Zhang H."/>
            <person name="Dai N."/>
            <person name="Sheng W."/>
            <person name="Hou X."/>
            <person name="Wei L."/>
        </authorList>
    </citation>
    <scope>NUCLEOTIDE SEQUENCE</scope>
    <source>
        <strain evidence="7">G02</strain>
        <tissue evidence="7">Leaf</tissue>
    </source>
</reference>
<evidence type="ECO:0000256" key="2">
    <source>
        <dbReference type="ARBA" id="ARBA00022618"/>
    </source>
</evidence>
<reference evidence="7" key="2">
    <citation type="journal article" date="2024" name="Plant">
        <title>Genomic evolution and insights into agronomic trait innovations of Sesamum species.</title>
        <authorList>
            <person name="Miao H."/>
            <person name="Wang L."/>
            <person name="Qu L."/>
            <person name="Liu H."/>
            <person name="Sun Y."/>
            <person name="Le M."/>
            <person name="Wang Q."/>
            <person name="Wei S."/>
            <person name="Zheng Y."/>
            <person name="Lin W."/>
            <person name="Duan Y."/>
            <person name="Cao H."/>
            <person name="Xiong S."/>
            <person name="Wang X."/>
            <person name="Wei L."/>
            <person name="Li C."/>
            <person name="Ma Q."/>
            <person name="Ju M."/>
            <person name="Zhao R."/>
            <person name="Li G."/>
            <person name="Mu C."/>
            <person name="Tian Q."/>
            <person name="Mei H."/>
            <person name="Zhang T."/>
            <person name="Gao T."/>
            <person name="Zhang H."/>
        </authorList>
    </citation>
    <scope>NUCLEOTIDE SEQUENCE</scope>
    <source>
        <strain evidence="7">G02</strain>
    </source>
</reference>
<dbReference type="CDD" id="cd00170">
    <property type="entry name" value="SEC14"/>
    <property type="match status" value="1"/>
</dbReference>
<dbReference type="GO" id="GO:0008289">
    <property type="term" value="F:lipid binding"/>
    <property type="evidence" value="ECO:0007669"/>
    <property type="project" value="UniProtKB-KW"/>
</dbReference>
<keyword evidence="3" id="KW-0446">Lipid-binding</keyword>